<dbReference type="GO" id="GO:0039666">
    <property type="term" value="P:virion attachment to host cell pilus"/>
    <property type="evidence" value="ECO:0007669"/>
    <property type="project" value="UniProtKB-KW"/>
</dbReference>
<evidence type="ECO:0000256" key="4">
    <source>
        <dbReference type="ARBA" id="ARBA00022844"/>
    </source>
</evidence>
<gene>
    <name evidence="9" type="ORF">H2Bulk34148_000004</name>
</gene>
<dbReference type="EMBL" id="MN033491">
    <property type="protein sequence ID" value="QDH87582.1"/>
    <property type="molecule type" value="Genomic_RNA"/>
</dbReference>
<dbReference type="Pfam" id="PF03863">
    <property type="entry name" value="Phage_mat-A"/>
    <property type="match status" value="1"/>
</dbReference>
<evidence type="ECO:0000256" key="8">
    <source>
        <dbReference type="SAM" id="MobiDB-lite"/>
    </source>
</evidence>
<proteinExistence type="inferred from homology"/>
<keyword evidence="3" id="KW-1161">Viral attachment to host cell</keyword>
<keyword evidence="5" id="KW-1175">Viral attachment to host cell pilus</keyword>
<evidence type="ECO:0000256" key="6">
    <source>
        <dbReference type="ARBA" id="ARBA00023296"/>
    </source>
</evidence>
<dbReference type="GO" id="GO:0044423">
    <property type="term" value="C:virion component"/>
    <property type="evidence" value="ECO:0007669"/>
    <property type="project" value="UniProtKB-KW"/>
</dbReference>
<accession>A0A514D1V3</accession>
<evidence type="ECO:0000256" key="7">
    <source>
        <dbReference type="ARBA" id="ARBA00035110"/>
    </source>
</evidence>
<feature type="region of interest" description="Disordered" evidence="8">
    <location>
        <begin position="1"/>
        <end position="29"/>
    </location>
</feature>
<evidence type="ECO:0000313" key="9">
    <source>
        <dbReference type="EMBL" id="QDH87582.1"/>
    </source>
</evidence>
<reference evidence="9" key="1">
    <citation type="submission" date="2019-05" db="EMBL/GenBank/DDBJ databases">
        <title>Metatranscriptomic reconstruction reveals RNA viruses with the potential to shape carbon cycling in soil.</title>
        <authorList>
            <person name="Starr E.P."/>
            <person name="Nuccio E."/>
            <person name="Pett-Ridge J."/>
            <person name="Banfield J.F."/>
            <person name="Firestone M.K."/>
        </authorList>
    </citation>
    <scope>NUCLEOTIDE SEQUENCE</scope>
    <source>
        <strain evidence="9">H2_Bulk_34_148</strain>
    </source>
</reference>
<name>A0A514D1V3_9VIRU</name>
<sequence>MSRKGWPRSSTKSEHVSGKWTDNSNGSTVYSYSFDAPYTSYSGDSIGPNTPGWPTSKQENPYTKWEAHVEESPVSFHDIAYHNNSTGDGTYPMSYLMGISDPIAYTSGWGHVESDLSWQRCVAKLIKNAKDQKVNVAQFAAEFKQTAGTVTNVARRLASAITAVKHGNLRQAVRNLSGEGSRRGRGANLGLASTGSVANDWLQLQYGWRPMLSDVYGACEELARLANNNPTVYKVTASATESGGGPLPSLNEGSGDWRPVITGKWKVKCSCHATLELEMASEVVATLGRTGITNPASLAWEELPYSFVVDWFLPVGDYLQSWDYDAGLIFKRGWYTIMAKVEAQWQSKATDVVTGSASTSFHADGSCTLSASSFQRTPLGGFPQARFPAFKDPTSLLHLANATALLRQAFS</sequence>
<organism evidence="9">
    <name type="scientific">Leviviridae sp</name>
    <dbReference type="NCBI Taxonomy" id="2027243"/>
    <lineage>
        <taxon>Viruses</taxon>
        <taxon>Riboviria</taxon>
        <taxon>Orthornavirae</taxon>
        <taxon>Lenarviricota</taxon>
        <taxon>Leviviricetes</taxon>
        <taxon>Norzivirales</taxon>
        <taxon>Fiersviridae</taxon>
    </lineage>
</organism>
<evidence type="ECO:0000256" key="2">
    <source>
        <dbReference type="ARBA" id="ARBA00022581"/>
    </source>
</evidence>
<comment type="subcellular location">
    <subcellularLocation>
        <location evidence="1">Virion</location>
    </subcellularLocation>
</comment>
<evidence type="ECO:0000256" key="5">
    <source>
        <dbReference type="ARBA" id="ARBA00023104"/>
    </source>
</evidence>
<keyword evidence="6" id="KW-1160">Virus entry into host cell</keyword>
<feature type="compositionally biased region" description="Polar residues" evidence="8">
    <location>
        <begin position="20"/>
        <end position="29"/>
    </location>
</feature>
<keyword evidence="2" id="KW-0945">Host-virus interaction</keyword>
<keyword evidence="4" id="KW-0946">Virion</keyword>
<protein>
    <recommendedName>
        <fullName evidence="10">Maturation</fullName>
    </recommendedName>
</protein>
<evidence type="ECO:0000256" key="3">
    <source>
        <dbReference type="ARBA" id="ARBA00022804"/>
    </source>
</evidence>
<evidence type="ECO:0000256" key="1">
    <source>
        <dbReference type="ARBA" id="ARBA00004328"/>
    </source>
</evidence>
<evidence type="ECO:0008006" key="10">
    <source>
        <dbReference type="Google" id="ProtNLM"/>
    </source>
</evidence>
<dbReference type="InterPro" id="IPR005563">
    <property type="entry name" value="A_protein"/>
</dbReference>
<comment type="similarity">
    <text evidence="7">Belongs to the Leviviricetes maturation protein family.</text>
</comment>